<evidence type="ECO:0000256" key="5">
    <source>
        <dbReference type="ARBA" id="ARBA00025804"/>
    </source>
</evidence>
<keyword evidence="3" id="KW-0804">Transcription</keyword>
<keyword evidence="10" id="KW-1185">Reference proteome</keyword>
<feature type="compositionally biased region" description="Polar residues" evidence="7">
    <location>
        <begin position="401"/>
        <end position="419"/>
    </location>
</feature>
<evidence type="ECO:0000313" key="10">
    <source>
        <dbReference type="Proteomes" id="UP000759537"/>
    </source>
</evidence>
<dbReference type="SUPFAM" id="SSF55257">
    <property type="entry name" value="RBP11-like subunits of RNA polymerase"/>
    <property type="match status" value="1"/>
</dbReference>
<name>A0A9P5TAN5_9AGAM</name>
<evidence type="ECO:0000313" key="9">
    <source>
        <dbReference type="EMBL" id="KAF8482586.1"/>
    </source>
</evidence>
<dbReference type="InterPro" id="IPR036603">
    <property type="entry name" value="RBP11-like"/>
</dbReference>
<dbReference type="SUPFAM" id="SSF56553">
    <property type="entry name" value="Insert subdomain of RNA polymerase alpha subunit"/>
    <property type="match status" value="1"/>
</dbReference>
<dbReference type="Gene3D" id="2.170.120.12">
    <property type="entry name" value="DNA-directed RNA polymerase, insert domain"/>
    <property type="match status" value="1"/>
</dbReference>
<organism evidence="9 10">
    <name type="scientific">Russula ochroleuca</name>
    <dbReference type="NCBI Taxonomy" id="152965"/>
    <lineage>
        <taxon>Eukaryota</taxon>
        <taxon>Fungi</taxon>
        <taxon>Dikarya</taxon>
        <taxon>Basidiomycota</taxon>
        <taxon>Agaricomycotina</taxon>
        <taxon>Agaricomycetes</taxon>
        <taxon>Russulales</taxon>
        <taxon>Russulaceae</taxon>
        <taxon>Russula</taxon>
    </lineage>
</organism>
<evidence type="ECO:0000259" key="8">
    <source>
        <dbReference type="SMART" id="SM00662"/>
    </source>
</evidence>
<dbReference type="Pfam" id="PF01193">
    <property type="entry name" value="RNA_pol_L"/>
    <property type="match status" value="1"/>
</dbReference>
<dbReference type="InterPro" id="IPR036643">
    <property type="entry name" value="RNApol_insert_sf"/>
</dbReference>
<dbReference type="GO" id="GO:0046983">
    <property type="term" value="F:protein dimerization activity"/>
    <property type="evidence" value="ECO:0007669"/>
    <property type="project" value="InterPro"/>
</dbReference>
<dbReference type="PANTHER" id="PTHR11800:SF2">
    <property type="entry name" value="DNA-DIRECTED RNA POLYMERASE II SUBUNIT RPB3"/>
    <property type="match status" value="1"/>
</dbReference>
<dbReference type="PANTHER" id="PTHR11800">
    <property type="entry name" value="DNA-DIRECTED RNA POLYMERASE"/>
    <property type="match status" value="1"/>
</dbReference>
<dbReference type="InterPro" id="IPR050518">
    <property type="entry name" value="Rpo3/RPB3_RNA_Pol_subunit"/>
</dbReference>
<dbReference type="InterPro" id="IPR001514">
    <property type="entry name" value="DNA-dir_RNA_pol_30-40kDasu_CS"/>
</dbReference>
<dbReference type="GO" id="GO:0003899">
    <property type="term" value="F:DNA-directed RNA polymerase activity"/>
    <property type="evidence" value="ECO:0007669"/>
    <property type="project" value="InterPro"/>
</dbReference>
<protein>
    <recommendedName>
        <fullName evidence="6">DNA-directed RNA polymerase II subunit RPB3</fullName>
    </recommendedName>
</protein>
<dbReference type="SMART" id="SM00662">
    <property type="entry name" value="RPOLD"/>
    <property type="match status" value="1"/>
</dbReference>
<reference evidence="9" key="1">
    <citation type="submission" date="2019-10" db="EMBL/GenBank/DDBJ databases">
        <authorList>
            <consortium name="DOE Joint Genome Institute"/>
            <person name="Kuo A."/>
            <person name="Miyauchi S."/>
            <person name="Kiss E."/>
            <person name="Drula E."/>
            <person name="Kohler A."/>
            <person name="Sanchez-Garcia M."/>
            <person name="Andreopoulos B."/>
            <person name="Barry K.W."/>
            <person name="Bonito G."/>
            <person name="Buee M."/>
            <person name="Carver A."/>
            <person name="Chen C."/>
            <person name="Cichocki N."/>
            <person name="Clum A."/>
            <person name="Culley D."/>
            <person name="Crous P.W."/>
            <person name="Fauchery L."/>
            <person name="Girlanda M."/>
            <person name="Hayes R."/>
            <person name="Keri Z."/>
            <person name="LaButti K."/>
            <person name="Lipzen A."/>
            <person name="Lombard V."/>
            <person name="Magnuson J."/>
            <person name="Maillard F."/>
            <person name="Morin E."/>
            <person name="Murat C."/>
            <person name="Nolan M."/>
            <person name="Ohm R."/>
            <person name="Pangilinan J."/>
            <person name="Pereira M."/>
            <person name="Perotto S."/>
            <person name="Peter M."/>
            <person name="Riley R."/>
            <person name="Sitrit Y."/>
            <person name="Stielow B."/>
            <person name="Szollosi G."/>
            <person name="Zifcakova L."/>
            <person name="Stursova M."/>
            <person name="Spatafora J.W."/>
            <person name="Tedersoo L."/>
            <person name="Vaario L.-M."/>
            <person name="Yamada A."/>
            <person name="Yan M."/>
            <person name="Wang P."/>
            <person name="Xu J."/>
            <person name="Bruns T."/>
            <person name="Baldrian P."/>
            <person name="Vilgalys R."/>
            <person name="Henrissat B."/>
            <person name="Grigoriev I.V."/>
            <person name="Hibbett D."/>
            <person name="Nagy L.G."/>
            <person name="Martin F.M."/>
        </authorList>
    </citation>
    <scope>NUCLEOTIDE SEQUENCE</scope>
    <source>
        <strain evidence="9">Prilba</strain>
    </source>
</reference>
<evidence type="ECO:0000256" key="3">
    <source>
        <dbReference type="ARBA" id="ARBA00023163"/>
    </source>
</evidence>
<proteinExistence type="inferred from homology"/>
<feature type="compositionally biased region" description="Low complexity" evidence="7">
    <location>
        <begin position="367"/>
        <end position="387"/>
    </location>
</feature>
<evidence type="ECO:0000256" key="7">
    <source>
        <dbReference type="SAM" id="MobiDB-lite"/>
    </source>
</evidence>
<dbReference type="FunFam" id="2.170.120.12:FF:000002">
    <property type="entry name" value="DNA-directed RNA polymerase II subunit RPB3"/>
    <property type="match status" value="1"/>
</dbReference>
<comment type="subcellular location">
    <subcellularLocation>
        <location evidence="1">Nucleus</location>
    </subcellularLocation>
</comment>
<dbReference type="AlphaFoldDB" id="A0A9P5TAN5"/>
<comment type="caution">
    <text evidence="9">The sequence shown here is derived from an EMBL/GenBank/DDBJ whole genome shotgun (WGS) entry which is preliminary data.</text>
</comment>
<comment type="similarity">
    <text evidence="5">Belongs to the archaeal Rpo3/eukaryotic RPB3 RNA polymerase subunit family.</text>
</comment>
<evidence type="ECO:0000256" key="6">
    <source>
        <dbReference type="ARBA" id="ARBA00072506"/>
    </source>
</evidence>
<keyword evidence="2" id="KW-0240">DNA-directed RNA polymerase</keyword>
<evidence type="ECO:0000256" key="4">
    <source>
        <dbReference type="ARBA" id="ARBA00023242"/>
    </source>
</evidence>
<dbReference type="PROSITE" id="PS00446">
    <property type="entry name" value="RNA_POL_D_30KD"/>
    <property type="match status" value="1"/>
</dbReference>
<dbReference type="Pfam" id="PF01000">
    <property type="entry name" value="RNA_pol_A_bac"/>
    <property type="match status" value="1"/>
</dbReference>
<feature type="compositionally biased region" description="Gly residues" evidence="7">
    <location>
        <begin position="327"/>
        <end position="366"/>
    </location>
</feature>
<accession>A0A9P5TAN5</accession>
<dbReference type="Proteomes" id="UP000759537">
    <property type="component" value="Unassembled WGS sequence"/>
</dbReference>
<dbReference type="HAMAP" id="MF_00320">
    <property type="entry name" value="RNApol_arch_Rpo3"/>
    <property type="match status" value="1"/>
</dbReference>
<sequence length="419" mass="44632">MQVNDLLEPNVRIRELKKDRVNFVLENVDISFANSLRRVMMADIPTVAIDMVEFDTNTTVLPDEFIAHRLGMIPLVSTNCDEAIRYSRDCTCLESCQNCSIELILNVACHESRTMDITSNHLDVVVRGGFGWREEVDDGEEIARRSENFGHPVGKNDPSVQPVLICKIRKGQELRVRCIAKKGIAKEHAKWSPCSAVSFEYDPHNRLRHTTYWYETDIKKEWPLSANAAEEEAPLDDEPFDYNAKPQKFYFEVETDGSLGPQEVVMKGLTELQTKLANLVLGLKTDPPELDTLGGDAATQLPPANGTLPAQAAPRATGWGQEASPAGWGGAAGTPGSSAGGGGGGAGGGWGTSPTGGGTAWGGSSGSGASPPAGGWGTNTAAPAGAWGAAGSGWGTGSPPRNNTGWSSPNPQTQSGWNV</sequence>
<reference evidence="9" key="2">
    <citation type="journal article" date="2020" name="Nat. Commun.">
        <title>Large-scale genome sequencing of mycorrhizal fungi provides insights into the early evolution of symbiotic traits.</title>
        <authorList>
            <person name="Miyauchi S."/>
            <person name="Kiss E."/>
            <person name="Kuo A."/>
            <person name="Drula E."/>
            <person name="Kohler A."/>
            <person name="Sanchez-Garcia M."/>
            <person name="Morin E."/>
            <person name="Andreopoulos B."/>
            <person name="Barry K.W."/>
            <person name="Bonito G."/>
            <person name="Buee M."/>
            <person name="Carver A."/>
            <person name="Chen C."/>
            <person name="Cichocki N."/>
            <person name="Clum A."/>
            <person name="Culley D."/>
            <person name="Crous P.W."/>
            <person name="Fauchery L."/>
            <person name="Girlanda M."/>
            <person name="Hayes R.D."/>
            <person name="Keri Z."/>
            <person name="LaButti K."/>
            <person name="Lipzen A."/>
            <person name="Lombard V."/>
            <person name="Magnuson J."/>
            <person name="Maillard F."/>
            <person name="Murat C."/>
            <person name="Nolan M."/>
            <person name="Ohm R.A."/>
            <person name="Pangilinan J."/>
            <person name="Pereira M.F."/>
            <person name="Perotto S."/>
            <person name="Peter M."/>
            <person name="Pfister S."/>
            <person name="Riley R."/>
            <person name="Sitrit Y."/>
            <person name="Stielow J.B."/>
            <person name="Szollosi G."/>
            <person name="Zifcakova L."/>
            <person name="Stursova M."/>
            <person name="Spatafora J.W."/>
            <person name="Tedersoo L."/>
            <person name="Vaario L.M."/>
            <person name="Yamada A."/>
            <person name="Yan M."/>
            <person name="Wang P."/>
            <person name="Xu J."/>
            <person name="Bruns T."/>
            <person name="Baldrian P."/>
            <person name="Vilgalys R."/>
            <person name="Dunand C."/>
            <person name="Henrissat B."/>
            <person name="Grigoriev I.V."/>
            <person name="Hibbett D."/>
            <person name="Nagy L.G."/>
            <person name="Martin F.M."/>
        </authorList>
    </citation>
    <scope>NUCLEOTIDE SEQUENCE</scope>
    <source>
        <strain evidence="9">Prilba</strain>
    </source>
</reference>
<dbReference type="InterPro" id="IPR011262">
    <property type="entry name" value="DNA-dir_RNA_pol_insert"/>
</dbReference>
<evidence type="ECO:0000256" key="2">
    <source>
        <dbReference type="ARBA" id="ARBA00022478"/>
    </source>
</evidence>
<dbReference type="Gene3D" id="3.30.1360.10">
    <property type="entry name" value="RNA polymerase, RBP11-like subunit"/>
    <property type="match status" value="1"/>
</dbReference>
<feature type="region of interest" description="Disordered" evidence="7">
    <location>
        <begin position="290"/>
        <end position="419"/>
    </location>
</feature>
<dbReference type="EMBL" id="WHVB01000005">
    <property type="protein sequence ID" value="KAF8482586.1"/>
    <property type="molecule type" value="Genomic_DNA"/>
</dbReference>
<dbReference type="InterPro" id="IPR011263">
    <property type="entry name" value="DNA-dir_RNA_pol_RpoA/D/Rpb3"/>
</dbReference>
<feature type="domain" description="DNA-directed RNA polymerase RpoA/D/Rpb3-type" evidence="8">
    <location>
        <begin position="20"/>
        <end position="282"/>
    </location>
</feature>
<dbReference type="OrthoDB" id="270173at2759"/>
<dbReference type="InterPro" id="IPR022842">
    <property type="entry name" value="RNAP_Rpo3/Rpb3/RPAC1"/>
</dbReference>
<dbReference type="GO" id="GO:0006366">
    <property type="term" value="P:transcription by RNA polymerase II"/>
    <property type="evidence" value="ECO:0007669"/>
    <property type="project" value="TreeGrafter"/>
</dbReference>
<dbReference type="GO" id="GO:0003677">
    <property type="term" value="F:DNA binding"/>
    <property type="evidence" value="ECO:0007669"/>
    <property type="project" value="InterPro"/>
</dbReference>
<gene>
    <name evidence="9" type="ORF">DFH94DRAFT_792689</name>
</gene>
<evidence type="ECO:0000256" key="1">
    <source>
        <dbReference type="ARBA" id="ARBA00004123"/>
    </source>
</evidence>
<dbReference type="CDD" id="cd07031">
    <property type="entry name" value="RNAP_II_RPB3"/>
    <property type="match status" value="1"/>
</dbReference>
<dbReference type="GO" id="GO:0005665">
    <property type="term" value="C:RNA polymerase II, core complex"/>
    <property type="evidence" value="ECO:0007669"/>
    <property type="project" value="TreeGrafter"/>
</dbReference>
<keyword evidence="4" id="KW-0539">Nucleus</keyword>